<keyword evidence="8" id="KW-1185">Reference proteome</keyword>
<evidence type="ECO:0008006" key="9">
    <source>
        <dbReference type="Google" id="ProtNLM"/>
    </source>
</evidence>
<keyword evidence="2" id="KW-0805">Transcription regulation</keyword>
<organism evidence="7 8">
    <name type="scientific">Haloferula helveola</name>
    <dbReference type="NCBI Taxonomy" id="490095"/>
    <lineage>
        <taxon>Bacteria</taxon>
        <taxon>Pseudomonadati</taxon>
        <taxon>Verrucomicrobiota</taxon>
        <taxon>Verrucomicrobiia</taxon>
        <taxon>Verrucomicrobiales</taxon>
        <taxon>Verrucomicrobiaceae</taxon>
        <taxon>Haloferula</taxon>
    </lineage>
</organism>
<evidence type="ECO:0000313" key="8">
    <source>
        <dbReference type="Proteomes" id="UP001374893"/>
    </source>
</evidence>
<sequence>MLFSQLLIANRHRIYGFIFSLVHNHQGAEDLMQEVSMVLWRKFDQFEEGTDFAAWAMSVARFCSLNWRRKQAKLPLALDDEDLMRLADDAMAVACEIDDRRDALQQCLPRLPQRCRKVVWARYQDEATVPEIAERNDLSVRSIYLLLEKAHGMLLDCIRERCNRASNPT</sequence>
<evidence type="ECO:0000259" key="5">
    <source>
        <dbReference type="Pfam" id="PF04542"/>
    </source>
</evidence>
<reference evidence="7 8" key="1">
    <citation type="submission" date="2021-06" db="EMBL/GenBank/DDBJ databases">
        <title>Complete genome of Haloferula helveola possessing various polysaccharide degrading enzymes.</title>
        <authorList>
            <person name="Takami H."/>
            <person name="Huang C."/>
            <person name="Hamasaki K."/>
        </authorList>
    </citation>
    <scope>NUCLEOTIDE SEQUENCE [LARGE SCALE GENOMIC DNA]</scope>
    <source>
        <strain evidence="7 8">CN-1</strain>
    </source>
</reference>
<dbReference type="NCBIfam" id="TIGR02937">
    <property type="entry name" value="sigma70-ECF"/>
    <property type="match status" value="1"/>
</dbReference>
<dbReference type="Gene3D" id="1.10.1740.10">
    <property type="match status" value="1"/>
</dbReference>
<dbReference type="InterPro" id="IPR014284">
    <property type="entry name" value="RNA_pol_sigma-70_dom"/>
</dbReference>
<evidence type="ECO:0000256" key="1">
    <source>
        <dbReference type="ARBA" id="ARBA00010641"/>
    </source>
</evidence>
<dbReference type="InterPro" id="IPR013249">
    <property type="entry name" value="RNA_pol_sigma70_r4_t2"/>
</dbReference>
<evidence type="ECO:0000256" key="2">
    <source>
        <dbReference type="ARBA" id="ARBA00023015"/>
    </source>
</evidence>
<keyword evidence="4" id="KW-0804">Transcription</keyword>
<dbReference type="Pfam" id="PF04542">
    <property type="entry name" value="Sigma70_r2"/>
    <property type="match status" value="1"/>
</dbReference>
<evidence type="ECO:0000259" key="6">
    <source>
        <dbReference type="Pfam" id="PF08281"/>
    </source>
</evidence>
<dbReference type="InterPro" id="IPR039425">
    <property type="entry name" value="RNA_pol_sigma-70-like"/>
</dbReference>
<dbReference type="RefSeq" id="WP_338687612.1">
    <property type="nucleotide sequence ID" value="NZ_AP024702.1"/>
</dbReference>
<dbReference type="InterPro" id="IPR013324">
    <property type="entry name" value="RNA_pol_sigma_r3/r4-like"/>
</dbReference>
<dbReference type="InterPro" id="IPR014331">
    <property type="entry name" value="RNA_pol_sigma70_ECF_RHOBA"/>
</dbReference>
<keyword evidence="3" id="KW-0731">Sigma factor</keyword>
<dbReference type="PANTHER" id="PTHR43133">
    <property type="entry name" value="RNA POLYMERASE ECF-TYPE SIGMA FACTO"/>
    <property type="match status" value="1"/>
</dbReference>
<dbReference type="SUPFAM" id="SSF88946">
    <property type="entry name" value="Sigma2 domain of RNA polymerase sigma factors"/>
    <property type="match status" value="1"/>
</dbReference>
<dbReference type="Proteomes" id="UP001374893">
    <property type="component" value="Chromosome"/>
</dbReference>
<protein>
    <recommendedName>
        <fullName evidence="9">RNA polymerase sigma-70 factor, ECF subfamily</fullName>
    </recommendedName>
</protein>
<comment type="similarity">
    <text evidence="1">Belongs to the sigma-70 factor family. ECF subfamily.</text>
</comment>
<dbReference type="PANTHER" id="PTHR43133:SF51">
    <property type="entry name" value="RNA POLYMERASE SIGMA FACTOR"/>
    <property type="match status" value="1"/>
</dbReference>
<feature type="domain" description="RNA polymerase sigma factor 70 region 4 type 2" evidence="6">
    <location>
        <begin position="102"/>
        <end position="149"/>
    </location>
</feature>
<dbReference type="Pfam" id="PF08281">
    <property type="entry name" value="Sigma70_r4_2"/>
    <property type="match status" value="1"/>
</dbReference>
<dbReference type="Gene3D" id="1.10.10.10">
    <property type="entry name" value="Winged helix-like DNA-binding domain superfamily/Winged helix DNA-binding domain"/>
    <property type="match status" value="1"/>
</dbReference>
<evidence type="ECO:0000256" key="4">
    <source>
        <dbReference type="ARBA" id="ARBA00023163"/>
    </source>
</evidence>
<dbReference type="SUPFAM" id="SSF88659">
    <property type="entry name" value="Sigma3 and sigma4 domains of RNA polymerase sigma factors"/>
    <property type="match status" value="1"/>
</dbReference>
<dbReference type="InterPro" id="IPR013325">
    <property type="entry name" value="RNA_pol_sigma_r2"/>
</dbReference>
<evidence type="ECO:0000256" key="3">
    <source>
        <dbReference type="ARBA" id="ARBA00023082"/>
    </source>
</evidence>
<accession>A0ABN6H1K7</accession>
<evidence type="ECO:0000313" key="7">
    <source>
        <dbReference type="EMBL" id="BCX46209.1"/>
    </source>
</evidence>
<name>A0ABN6H1K7_9BACT</name>
<feature type="domain" description="RNA polymerase sigma-70 region 2" evidence="5">
    <location>
        <begin position="9"/>
        <end position="72"/>
    </location>
</feature>
<gene>
    <name evidence="7" type="ORF">HAHE_01170</name>
</gene>
<proteinExistence type="inferred from homology"/>
<dbReference type="InterPro" id="IPR007627">
    <property type="entry name" value="RNA_pol_sigma70_r2"/>
</dbReference>
<dbReference type="EMBL" id="AP024702">
    <property type="protein sequence ID" value="BCX46209.1"/>
    <property type="molecule type" value="Genomic_DNA"/>
</dbReference>
<dbReference type="InterPro" id="IPR036388">
    <property type="entry name" value="WH-like_DNA-bd_sf"/>
</dbReference>
<dbReference type="NCBIfam" id="TIGR02989">
    <property type="entry name" value="Sig-70_gvs1"/>
    <property type="match status" value="1"/>
</dbReference>